<reference evidence="3 4" key="1">
    <citation type="submission" date="2019-02" db="EMBL/GenBank/DDBJ databases">
        <title>Genome sequencing of the rare red list fungi Dentipellis fragilis.</title>
        <authorList>
            <person name="Buettner E."/>
            <person name="Kellner H."/>
        </authorList>
    </citation>
    <scope>NUCLEOTIDE SEQUENCE [LARGE SCALE GENOMIC DNA]</scope>
    <source>
        <strain evidence="3 4">DSM 105465</strain>
    </source>
</reference>
<dbReference type="STRING" id="205917.A0A4Y9XVK0"/>
<protein>
    <recommendedName>
        <fullName evidence="5">ER-bound oxygenase mpaB/mpaB'/Rubber oxygenase catalytic domain-containing protein</fullName>
    </recommendedName>
</protein>
<keyword evidence="2" id="KW-1133">Transmembrane helix</keyword>
<dbReference type="GO" id="GO:0016491">
    <property type="term" value="F:oxidoreductase activity"/>
    <property type="evidence" value="ECO:0007669"/>
    <property type="project" value="InterPro"/>
</dbReference>
<evidence type="ECO:0000256" key="2">
    <source>
        <dbReference type="SAM" id="Phobius"/>
    </source>
</evidence>
<accession>A0A4Y9XVK0</accession>
<feature type="region of interest" description="Disordered" evidence="1">
    <location>
        <begin position="635"/>
        <end position="654"/>
    </location>
</feature>
<evidence type="ECO:0000256" key="1">
    <source>
        <dbReference type="SAM" id="MobiDB-lite"/>
    </source>
</evidence>
<dbReference type="PANTHER" id="PTHR36124">
    <property type="match status" value="1"/>
</dbReference>
<dbReference type="OrthoDB" id="545169at2759"/>
<evidence type="ECO:0000313" key="4">
    <source>
        <dbReference type="Proteomes" id="UP000298327"/>
    </source>
</evidence>
<keyword evidence="2" id="KW-0472">Membrane</keyword>
<keyword evidence="4" id="KW-1185">Reference proteome</keyword>
<dbReference type="PANTHER" id="PTHR36124:SF1">
    <property type="entry name" value="ER-BOUND OXYGENASE MPAB_MPAB'_RUBBER OXYGENASE CATALYTIC DOMAIN-CONTAINING PROTEIN"/>
    <property type="match status" value="1"/>
</dbReference>
<sequence>MPLSGSLTQALPWWGLSTAGLGYLLLVRLLRWRKYDSIHRKYAGRIDTLTPTEAQEIMKLSGEWDMPTIAWYSVALALFKTYGIPTISGLLVKTGELGTADSVSKRYADTGIMIAIWSNCPMLKYSPSGSEKPEKPANGPEVDPRAFLSIARVNWLHQKYKISNDDYLYTLALFVLEPIYWAEKWSWRKLSKLECHARLVLWKETGDLMNIKDIPDTVEELIAWSKAYEERNMVPAKTNYELATHTLDEVTYQISTVPWLKSLVERIFICVLDERVRVAMLLPEQPYLLRTFVNSMLVFTAFVQHHFMLPRFTPKRYIPASLPTPTTDGSLPRIRPAWYSAKPWYKPEATGLGKVLEQALVAVGVIKAEDVPAPKYRPQGFRIEELVRPVPRSVNAHATSDLCLHLQGPLRFENDGHAAVIRNAGDMMGCPMQGHWARHTDIGNGNGGFLTFEFYGVILTHPHPSPGSSLSVHVSDGVARDTDADAGTDSMSMTHQHTGATTMVTYNCDCDCDFRSPAASLKYLPRVARFSISMQDSRLGLGFGGRHRFVSLLPRAICRRCARRVTGYRGRPRVRAGAIEGMETKPPTAGMAGTALNPRARESGNTKIACEVAKDETTKDTPEAVRHGVLVRERVPRTQTTEGSKESETNHEPLTSQVGSMWVWVPVSVRPPSPSWLRAHTTLCFCCASSYQSTPTMREAEAQRSASGFAATGDGDGAFKCEMAEREQLQAKRASQDIYS</sequence>
<dbReference type="EMBL" id="SEOQ01001189">
    <property type="protein sequence ID" value="TFY53181.1"/>
    <property type="molecule type" value="Genomic_DNA"/>
</dbReference>
<comment type="caution">
    <text evidence="3">The sequence shown here is derived from an EMBL/GenBank/DDBJ whole genome shotgun (WGS) entry which is preliminary data.</text>
</comment>
<keyword evidence="2" id="KW-0812">Transmembrane</keyword>
<dbReference type="Proteomes" id="UP000298327">
    <property type="component" value="Unassembled WGS sequence"/>
</dbReference>
<organism evidence="3 4">
    <name type="scientific">Dentipellis fragilis</name>
    <dbReference type="NCBI Taxonomy" id="205917"/>
    <lineage>
        <taxon>Eukaryota</taxon>
        <taxon>Fungi</taxon>
        <taxon>Dikarya</taxon>
        <taxon>Basidiomycota</taxon>
        <taxon>Agaricomycotina</taxon>
        <taxon>Agaricomycetes</taxon>
        <taxon>Russulales</taxon>
        <taxon>Hericiaceae</taxon>
        <taxon>Dentipellis</taxon>
    </lineage>
</organism>
<dbReference type="InterPro" id="IPR046366">
    <property type="entry name" value="MPAB"/>
</dbReference>
<evidence type="ECO:0008006" key="5">
    <source>
        <dbReference type="Google" id="ProtNLM"/>
    </source>
</evidence>
<feature type="transmembrane region" description="Helical" evidence="2">
    <location>
        <begin position="12"/>
        <end position="30"/>
    </location>
</feature>
<evidence type="ECO:0000313" key="3">
    <source>
        <dbReference type="EMBL" id="TFY53181.1"/>
    </source>
</evidence>
<name>A0A4Y9XVK0_9AGAM</name>
<gene>
    <name evidence="3" type="ORF">EVG20_g10233</name>
</gene>
<dbReference type="AlphaFoldDB" id="A0A4Y9XVK0"/>
<proteinExistence type="predicted"/>